<dbReference type="Proteomes" id="UP001642540">
    <property type="component" value="Unassembled WGS sequence"/>
</dbReference>
<organism evidence="2 3">
    <name type="scientific">Orchesella dallaii</name>
    <dbReference type="NCBI Taxonomy" id="48710"/>
    <lineage>
        <taxon>Eukaryota</taxon>
        <taxon>Metazoa</taxon>
        <taxon>Ecdysozoa</taxon>
        <taxon>Arthropoda</taxon>
        <taxon>Hexapoda</taxon>
        <taxon>Collembola</taxon>
        <taxon>Entomobryomorpha</taxon>
        <taxon>Entomobryoidea</taxon>
        <taxon>Orchesellidae</taxon>
        <taxon>Orchesellinae</taxon>
        <taxon>Orchesella</taxon>
    </lineage>
</organism>
<evidence type="ECO:0000313" key="2">
    <source>
        <dbReference type="EMBL" id="CAL8143503.1"/>
    </source>
</evidence>
<proteinExistence type="predicted"/>
<comment type="caution">
    <text evidence="2">The sequence shown here is derived from an EMBL/GenBank/DDBJ whole genome shotgun (WGS) entry which is preliminary data.</text>
</comment>
<sequence>MDKNGKQQPTQSSHLGWLKTAFSWLFRTGDHQQDEVYEEKEAADKEPRDVDVLSPIDPDASVGDPELPETSVSRDFLLKATTFNIFFRFRS</sequence>
<name>A0ABP1S5K0_9HEXA</name>
<gene>
    <name evidence="2" type="ORF">ODALV1_LOCUS29636</name>
</gene>
<evidence type="ECO:0000256" key="1">
    <source>
        <dbReference type="SAM" id="MobiDB-lite"/>
    </source>
</evidence>
<reference evidence="2 3" key="1">
    <citation type="submission" date="2024-08" db="EMBL/GenBank/DDBJ databases">
        <authorList>
            <person name="Cucini C."/>
            <person name="Frati F."/>
        </authorList>
    </citation>
    <scope>NUCLEOTIDE SEQUENCE [LARGE SCALE GENOMIC DNA]</scope>
</reference>
<dbReference type="EMBL" id="CAXLJM020000158">
    <property type="protein sequence ID" value="CAL8143503.1"/>
    <property type="molecule type" value="Genomic_DNA"/>
</dbReference>
<accession>A0ABP1S5K0</accession>
<keyword evidence="3" id="KW-1185">Reference proteome</keyword>
<feature type="region of interest" description="Disordered" evidence="1">
    <location>
        <begin position="35"/>
        <end position="68"/>
    </location>
</feature>
<protein>
    <submittedName>
        <fullName evidence="2">Uncharacterized protein</fullName>
    </submittedName>
</protein>
<evidence type="ECO:0000313" key="3">
    <source>
        <dbReference type="Proteomes" id="UP001642540"/>
    </source>
</evidence>
<feature type="compositionally biased region" description="Basic and acidic residues" evidence="1">
    <location>
        <begin position="35"/>
        <end position="51"/>
    </location>
</feature>